<dbReference type="RefSeq" id="WP_268917002.1">
    <property type="nucleotide sequence ID" value="NZ_JAPTMY010000008.1"/>
</dbReference>
<name>A0ABT4I7B4_9ACTO</name>
<evidence type="ECO:0000313" key="1">
    <source>
        <dbReference type="EMBL" id="MCZ0857401.1"/>
    </source>
</evidence>
<organism evidence="1 2">
    <name type="scientific">Actinomyces israelii</name>
    <dbReference type="NCBI Taxonomy" id="1659"/>
    <lineage>
        <taxon>Bacteria</taxon>
        <taxon>Bacillati</taxon>
        <taxon>Actinomycetota</taxon>
        <taxon>Actinomycetes</taxon>
        <taxon>Actinomycetales</taxon>
        <taxon>Actinomycetaceae</taxon>
        <taxon>Actinomyces</taxon>
    </lineage>
</organism>
<evidence type="ECO:0000313" key="2">
    <source>
        <dbReference type="Proteomes" id="UP001072034"/>
    </source>
</evidence>
<gene>
    <name evidence="1" type="ORF">OHJ16_05000</name>
</gene>
<evidence type="ECO:0008006" key="3">
    <source>
        <dbReference type="Google" id="ProtNLM"/>
    </source>
</evidence>
<accession>A0ABT4I7B4</accession>
<reference evidence="1" key="1">
    <citation type="submission" date="2022-10" db="EMBL/GenBank/DDBJ databases">
        <title>Genome sequence of Actinomyces israelii ATCC 10048.</title>
        <authorList>
            <person name="Watt R.M."/>
            <person name="Tong W.M."/>
        </authorList>
    </citation>
    <scope>NUCLEOTIDE SEQUENCE</scope>
    <source>
        <strain evidence="1">ATCC 10048</strain>
    </source>
</reference>
<proteinExistence type="predicted"/>
<comment type="caution">
    <text evidence="1">The sequence shown here is derived from an EMBL/GenBank/DDBJ whole genome shotgun (WGS) entry which is preliminary data.</text>
</comment>
<sequence>MHTTSPHTILYTHANSTAELDAQHAAVTAYCQAHGLDPVTEFHDVGDRRHDLDMLLHAATDPAVSYVITPHWSPDHLTSSEVLSIQEILAHYGVWLVSFTTQDETDEETT</sequence>
<dbReference type="Proteomes" id="UP001072034">
    <property type="component" value="Unassembled WGS sequence"/>
</dbReference>
<protein>
    <recommendedName>
        <fullName evidence="3">Recombinase family protein</fullName>
    </recommendedName>
</protein>
<keyword evidence="2" id="KW-1185">Reference proteome</keyword>
<dbReference type="EMBL" id="JAPTMY010000008">
    <property type="protein sequence ID" value="MCZ0857401.1"/>
    <property type="molecule type" value="Genomic_DNA"/>
</dbReference>